<evidence type="ECO:0000259" key="1">
    <source>
        <dbReference type="Pfam" id="PF01592"/>
    </source>
</evidence>
<reference evidence="2 3" key="1">
    <citation type="submission" date="2015-10" db="EMBL/GenBank/DDBJ databases">
        <title>Erysipelothrix larvae sp. LV19 isolated from the larval gut of the rhinoceros beetle, Trypoxylus dichotomus.</title>
        <authorList>
            <person name="Lim S."/>
            <person name="Kim B.-C."/>
        </authorList>
    </citation>
    <scope>NUCLEOTIDE SEQUENCE [LARGE SCALE GENOMIC DNA]</scope>
    <source>
        <strain evidence="2 3">LV19</strain>
    </source>
</reference>
<accession>A0A109UH35</accession>
<organism evidence="2 3">
    <name type="scientific">Erysipelothrix larvae</name>
    <dbReference type="NCBI Taxonomy" id="1514105"/>
    <lineage>
        <taxon>Bacteria</taxon>
        <taxon>Bacillati</taxon>
        <taxon>Bacillota</taxon>
        <taxon>Erysipelotrichia</taxon>
        <taxon>Erysipelotrichales</taxon>
        <taxon>Erysipelotrichaceae</taxon>
        <taxon>Erysipelothrix</taxon>
    </lineage>
</organism>
<dbReference type="CDD" id="cd06664">
    <property type="entry name" value="IscU_like"/>
    <property type="match status" value="1"/>
</dbReference>
<gene>
    <name evidence="2" type="ORF">AOC36_05890</name>
</gene>
<name>A0A109UH35_9FIRM</name>
<evidence type="ECO:0000313" key="3">
    <source>
        <dbReference type="Proteomes" id="UP000063781"/>
    </source>
</evidence>
<keyword evidence="3" id="KW-1185">Reference proteome</keyword>
<dbReference type="PANTHER" id="PTHR10093">
    <property type="entry name" value="IRON-SULFUR CLUSTER ASSEMBLY ENZYME NIFU HOMOLOG"/>
    <property type="match status" value="1"/>
</dbReference>
<dbReference type="InterPro" id="IPR002871">
    <property type="entry name" value="NIF_FeS_clus_asmbl_NifU_N"/>
</dbReference>
<dbReference type="Gene3D" id="3.90.1010.10">
    <property type="match status" value="1"/>
</dbReference>
<sequence>MSLLKDPQFARQIIMDHYENPHNKHHGDSDYAYKHMESESCIDDIIVYVKIENNRVIDVCFEGHACTIATSAASIMTDLIKGKEKEDALKIMHEYMKMMQLEPYDEGLLDEAIVFRNVGRQSNRIGCATLGWRAVGQILSEDGDHNG</sequence>
<dbReference type="AlphaFoldDB" id="A0A109UH35"/>
<proteinExistence type="predicted"/>
<dbReference type="GO" id="GO:0016226">
    <property type="term" value="P:iron-sulfur cluster assembly"/>
    <property type="evidence" value="ECO:0007669"/>
    <property type="project" value="InterPro"/>
</dbReference>
<evidence type="ECO:0000313" key="2">
    <source>
        <dbReference type="EMBL" id="AMC93528.1"/>
    </source>
</evidence>
<dbReference type="Proteomes" id="UP000063781">
    <property type="component" value="Chromosome"/>
</dbReference>
<dbReference type="EMBL" id="CP013213">
    <property type="protein sequence ID" value="AMC93528.1"/>
    <property type="molecule type" value="Genomic_DNA"/>
</dbReference>
<dbReference type="NCBIfam" id="TIGR01994">
    <property type="entry name" value="SUF_scaf_2"/>
    <property type="match status" value="1"/>
</dbReference>
<dbReference type="Pfam" id="PF01592">
    <property type="entry name" value="NifU_N"/>
    <property type="match status" value="1"/>
</dbReference>
<feature type="domain" description="NIF system FeS cluster assembly NifU N-terminal" evidence="1">
    <location>
        <begin position="12"/>
        <end position="95"/>
    </location>
</feature>
<dbReference type="KEGG" id="erl:AOC36_05890"/>
<dbReference type="STRING" id="1514105.AOC36_05890"/>
<dbReference type="GO" id="GO:0051536">
    <property type="term" value="F:iron-sulfur cluster binding"/>
    <property type="evidence" value="ECO:0007669"/>
    <property type="project" value="InterPro"/>
</dbReference>
<protein>
    <submittedName>
        <fullName evidence="2">Iron-sulfur cluster assembly scaffold protein</fullName>
    </submittedName>
</protein>
<dbReference type="GO" id="GO:0005506">
    <property type="term" value="F:iron ion binding"/>
    <property type="evidence" value="ECO:0007669"/>
    <property type="project" value="InterPro"/>
</dbReference>
<dbReference type="RefSeq" id="WP_067632392.1">
    <property type="nucleotide sequence ID" value="NZ_CP013213.1"/>
</dbReference>
<dbReference type="SUPFAM" id="SSF82649">
    <property type="entry name" value="SufE/NifU"/>
    <property type="match status" value="1"/>
</dbReference>
<dbReference type="OrthoDB" id="9804157at2"/>